<name>A0ABS7AR71_9CLOT</name>
<organism evidence="1 2">
    <name type="scientific">Clostridium weizhouense</name>
    <dbReference type="NCBI Taxonomy" id="2859781"/>
    <lineage>
        <taxon>Bacteria</taxon>
        <taxon>Bacillati</taxon>
        <taxon>Bacillota</taxon>
        <taxon>Clostridia</taxon>
        <taxon>Eubacteriales</taxon>
        <taxon>Clostridiaceae</taxon>
        <taxon>Clostridium</taxon>
    </lineage>
</organism>
<dbReference type="EMBL" id="JAHXPT010000012">
    <property type="protein sequence ID" value="MBW6411174.1"/>
    <property type="molecule type" value="Genomic_DNA"/>
</dbReference>
<reference evidence="1 2" key="1">
    <citation type="submission" date="2021-07" db="EMBL/GenBank/DDBJ databases">
        <title>Clostridium weizhouense sp. nov., an anaerobic bacterium isolated from activated sludge of Petroleum wastewater.</title>
        <authorList>
            <person name="Li Q."/>
        </authorList>
    </citation>
    <scope>NUCLEOTIDE SEQUENCE [LARGE SCALE GENOMIC DNA]</scope>
    <source>
        <strain evidence="1 2">YB-6</strain>
    </source>
</reference>
<keyword evidence="2" id="KW-1185">Reference proteome</keyword>
<evidence type="ECO:0000313" key="2">
    <source>
        <dbReference type="Proteomes" id="UP001519921"/>
    </source>
</evidence>
<accession>A0ABS7AR71</accession>
<protein>
    <submittedName>
        <fullName evidence="1">Uncharacterized protein</fullName>
    </submittedName>
</protein>
<comment type="caution">
    <text evidence="1">The sequence shown here is derived from an EMBL/GenBank/DDBJ whole genome shotgun (WGS) entry which is preliminary data.</text>
</comment>
<proteinExistence type="predicted"/>
<evidence type="ECO:0000313" key="1">
    <source>
        <dbReference type="EMBL" id="MBW6411174.1"/>
    </source>
</evidence>
<gene>
    <name evidence="1" type="ORF">KYD98_13865</name>
</gene>
<sequence>MPIVIPELKTQIQYWYGTLEKKQRKLDIDYVKKVFTLIEFVELENLDHSEFAMIYPKEFTKKGQVFLIVNFVNSIC</sequence>
<dbReference type="RefSeq" id="WP_219780642.1">
    <property type="nucleotide sequence ID" value="NZ_JAHXPT010000012.1"/>
</dbReference>
<dbReference type="Proteomes" id="UP001519921">
    <property type="component" value="Unassembled WGS sequence"/>
</dbReference>